<dbReference type="InterPro" id="IPR034733">
    <property type="entry name" value="AcCoA_carboxyl_beta"/>
</dbReference>
<dbReference type="Gene3D" id="2.40.460.10">
    <property type="entry name" value="Biotin dependent carboxylase carboxyltransferase"/>
    <property type="match status" value="1"/>
</dbReference>
<feature type="compositionally biased region" description="Basic and acidic residues" evidence="15">
    <location>
        <begin position="1918"/>
        <end position="1928"/>
    </location>
</feature>
<dbReference type="GO" id="GO:0003989">
    <property type="term" value="F:acetyl-CoA carboxylase activity"/>
    <property type="evidence" value="ECO:0007669"/>
    <property type="project" value="UniProtKB-EC"/>
</dbReference>
<comment type="caution">
    <text evidence="20">The sequence shown here is derived from an EMBL/GenBank/DDBJ whole genome shotgun (WGS) entry which is preliminary data.</text>
</comment>
<dbReference type="CDD" id="cd06850">
    <property type="entry name" value="biotinyl_domain"/>
    <property type="match status" value="1"/>
</dbReference>
<dbReference type="Pfam" id="PF01039">
    <property type="entry name" value="Carboxyl_trans"/>
    <property type="match status" value="1"/>
</dbReference>
<dbReference type="FunFam" id="2.40.460.10:FF:000001">
    <property type="entry name" value="Acetyl-CoA carboxylase 1"/>
    <property type="match status" value="1"/>
</dbReference>
<evidence type="ECO:0000256" key="1">
    <source>
        <dbReference type="ARBA" id="ARBA00001953"/>
    </source>
</evidence>
<evidence type="ECO:0000256" key="15">
    <source>
        <dbReference type="SAM" id="MobiDB-lite"/>
    </source>
</evidence>
<dbReference type="Gene3D" id="3.40.50.20">
    <property type="match status" value="1"/>
</dbReference>
<dbReference type="FunFam" id="2.40.50.100:FF:000005">
    <property type="entry name" value="Acetyl-CoA carboxylase 1"/>
    <property type="match status" value="1"/>
</dbReference>
<evidence type="ECO:0008006" key="22">
    <source>
        <dbReference type="Google" id="ProtNLM"/>
    </source>
</evidence>
<dbReference type="InterPro" id="IPR029045">
    <property type="entry name" value="ClpP/crotonase-like_dom_sf"/>
</dbReference>
<evidence type="ECO:0000256" key="12">
    <source>
        <dbReference type="ARBA" id="ARBA00048065"/>
    </source>
</evidence>
<dbReference type="FunFam" id="3.30.1490.20:FF:000003">
    <property type="entry name" value="acetyl-CoA carboxylase isoform X1"/>
    <property type="match status" value="1"/>
</dbReference>
<keyword evidence="7 14" id="KW-0067">ATP-binding</keyword>
<dbReference type="EMBL" id="CAXLJL010000356">
    <property type="protein sequence ID" value="CAL5136834.1"/>
    <property type="molecule type" value="Genomic_DNA"/>
</dbReference>
<dbReference type="PANTHER" id="PTHR45728">
    <property type="entry name" value="ACETYL-COA CARBOXYLASE, ISOFORM A"/>
    <property type="match status" value="1"/>
</dbReference>
<dbReference type="Pfam" id="PF02786">
    <property type="entry name" value="CPSase_L_D2"/>
    <property type="match status" value="1"/>
</dbReference>
<evidence type="ECO:0000256" key="9">
    <source>
        <dbReference type="ARBA" id="ARBA00023160"/>
    </source>
</evidence>
<feature type="domain" description="Biotin carboxylation" evidence="17">
    <location>
        <begin position="60"/>
        <end position="626"/>
    </location>
</feature>
<evidence type="ECO:0000256" key="3">
    <source>
        <dbReference type="ARBA" id="ARBA00022516"/>
    </source>
</evidence>
<dbReference type="SUPFAM" id="SSF51246">
    <property type="entry name" value="Rudiment single hybrid motif"/>
    <property type="match status" value="1"/>
</dbReference>
<keyword evidence="5 14" id="KW-0547">Nucleotide-binding</keyword>
<dbReference type="InterPro" id="IPR011761">
    <property type="entry name" value="ATP-grasp"/>
</dbReference>
<dbReference type="Gene3D" id="3.90.1770.10">
    <property type="entry name" value="PreATP-grasp domain"/>
    <property type="match status" value="1"/>
</dbReference>
<dbReference type="PROSITE" id="PS00866">
    <property type="entry name" value="CPSASE_1"/>
    <property type="match status" value="1"/>
</dbReference>
<dbReference type="InterPro" id="IPR013537">
    <property type="entry name" value="AcCoA_COase_cen"/>
</dbReference>
<evidence type="ECO:0000256" key="14">
    <source>
        <dbReference type="PROSITE-ProRule" id="PRU00409"/>
    </source>
</evidence>
<dbReference type="InterPro" id="IPR001882">
    <property type="entry name" value="Biotin_BS"/>
</dbReference>
<dbReference type="InterPro" id="IPR011054">
    <property type="entry name" value="Rudment_hybrid_motif"/>
</dbReference>
<keyword evidence="6" id="KW-0276">Fatty acid metabolism</keyword>
<dbReference type="Gene3D" id="2.40.50.100">
    <property type="match status" value="1"/>
</dbReference>
<evidence type="ECO:0000259" key="16">
    <source>
        <dbReference type="PROSITE" id="PS50975"/>
    </source>
</evidence>
<dbReference type="PROSITE" id="PS00867">
    <property type="entry name" value="CPSASE_2"/>
    <property type="match status" value="1"/>
</dbReference>
<dbReference type="InterPro" id="IPR011764">
    <property type="entry name" value="Biotin_carboxylation_dom"/>
</dbReference>
<feature type="region of interest" description="Disordered" evidence="15">
    <location>
        <begin position="232"/>
        <end position="254"/>
    </location>
</feature>
<dbReference type="InterPro" id="IPR013815">
    <property type="entry name" value="ATP_grasp_subdomain_1"/>
</dbReference>
<dbReference type="InterPro" id="IPR005482">
    <property type="entry name" value="Biotin_COase_C"/>
</dbReference>
<keyword evidence="4" id="KW-0436">Ligase</keyword>
<dbReference type="SUPFAM" id="SSF56059">
    <property type="entry name" value="Glutathione synthetase ATP-binding domain-like"/>
    <property type="match status" value="1"/>
</dbReference>
<evidence type="ECO:0000259" key="18">
    <source>
        <dbReference type="PROSITE" id="PS50980"/>
    </source>
</evidence>
<evidence type="ECO:0000259" key="19">
    <source>
        <dbReference type="PROSITE" id="PS50989"/>
    </source>
</evidence>
<feature type="domain" description="ATP-grasp" evidence="16">
    <location>
        <begin position="278"/>
        <end position="473"/>
    </location>
</feature>
<dbReference type="GO" id="GO:0005739">
    <property type="term" value="C:mitochondrion"/>
    <property type="evidence" value="ECO:0007669"/>
    <property type="project" value="TreeGrafter"/>
</dbReference>
<dbReference type="Pfam" id="PF02785">
    <property type="entry name" value="Biotin_carb_C"/>
    <property type="match status" value="1"/>
</dbReference>
<evidence type="ECO:0000256" key="7">
    <source>
        <dbReference type="ARBA" id="ARBA00022840"/>
    </source>
</evidence>
<comment type="catalytic activity">
    <reaction evidence="12">
        <text>hydrogencarbonate + acetyl-CoA + ATP = malonyl-CoA + ADP + phosphate + H(+)</text>
        <dbReference type="Rhea" id="RHEA:11308"/>
        <dbReference type="ChEBI" id="CHEBI:15378"/>
        <dbReference type="ChEBI" id="CHEBI:17544"/>
        <dbReference type="ChEBI" id="CHEBI:30616"/>
        <dbReference type="ChEBI" id="CHEBI:43474"/>
        <dbReference type="ChEBI" id="CHEBI:57288"/>
        <dbReference type="ChEBI" id="CHEBI:57384"/>
        <dbReference type="ChEBI" id="CHEBI:456216"/>
        <dbReference type="EC" id="6.4.1.2"/>
    </reaction>
</comment>
<feature type="region of interest" description="Disordered" evidence="15">
    <location>
        <begin position="2776"/>
        <end position="2795"/>
    </location>
</feature>
<comment type="cofactor">
    <cofactor evidence="1">
        <name>biotin</name>
        <dbReference type="ChEBI" id="CHEBI:57586"/>
    </cofactor>
</comment>
<evidence type="ECO:0000256" key="11">
    <source>
        <dbReference type="ARBA" id="ARBA00023268"/>
    </source>
</evidence>
<feature type="domain" description="CoA carboxyltransferase C-terminal" evidence="19">
    <location>
        <begin position="2324"/>
        <end position="2649"/>
    </location>
</feature>
<feature type="region of interest" description="Disordered" evidence="15">
    <location>
        <begin position="2682"/>
        <end position="2719"/>
    </location>
</feature>
<dbReference type="PROSITE" id="PS00188">
    <property type="entry name" value="BIOTIN"/>
    <property type="match status" value="1"/>
</dbReference>
<dbReference type="InterPro" id="IPR049076">
    <property type="entry name" value="ACCA"/>
</dbReference>
<comment type="catalytic activity">
    <reaction evidence="13">
        <text>N(6)-biotinyl-L-lysyl-[protein] + hydrogencarbonate + ATP = N(6)-carboxybiotinyl-L-lysyl-[protein] + ADP + phosphate + H(+)</text>
        <dbReference type="Rhea" id="RHEA:13501"/>
        <dbReference type="Rhea" id="RHEA-COMP:10505"/>
        <dbReference type="Rhea" id="RHEA-COMP:10506"/>
        <dbReference type="ChEBI" id="CHEBI:15378"/>
        <dbReference type="ChEBI" id="CHEBI:17544"/>
        <dbReference type="ChEBI" id="CHEBI:30616"/>
        <dbReference type="ChEBI" id="CHEBI:43474"/>
        <dbReference type="ChEBI" id="CHEBI:83144"/>
        <dbReference type="ChEBI" id="CHEBI:83145"/>
        <dbReference type="ChEBI" id="CHEBI:456216"/>
        <dbReference type="EC" id="6.3.4.14"/>
    </reaction>
</comment>
<dbReference type="Pfam" id="PF00289">
    <property type="entry name" value="Biotin_carb_N"/>
    <property type="match status" value="1"/>
</dbReference>
<proteinExistence type="predicted"/>
<dbReference type="InterPro" id="IPR011762">
    <property type="entry name" value="COA_CT_N"/>
</dbReference>
<dbReference type="GO" id="GO:0046872">
    <property type="term" value="F:metal ion binding"/>
    <property type="evidence" value="ECO:0007669"/>
    <property type="project" value="InterPro"/>
</dbReference>
<dbReference type="PROSITE" id="PS50979">
    <property type="entry name" value="BC"/>
    <property type="match status" value="1"/>
</dbReference>
<dbReference type="Gene3D" id="3.30.1490.20">
    <property type="entry name" value="ATP-grasp fold, A domain"/>
    <property type="match status" value="1"/>
</dbReference>
<evidence type="ECO:0000256" key="10">
    <source>
        <dbReference type="ARBA" id="ARBA00023267"/>
    </source>
</evidence>
<evidence type="ECO:0000256" key="6">
    <source>
        <dbReference type="ARBA" id="ARBA00022832"/>
    </source>
</evidence>
<dbReference type="GO" id="GO:0005524">
    <property type="term" value="F:ATP binding"/>
    <property type="evidence" value="ECO:0007669"/>
    <property type="project" value="UniProtKB-UniRule"/>
</dbReference>
<accession>A0AAV2TKU6</accession>
<dbReference type="SUPFAM" id="SSF51230">
    <property type="entry name" value="Single hybrid motif"/>
    <property type="match status" value="1"/>
</dbReference>
<dbReference type="InterPro" id="IPR005479">
    <property type="entry name" value="CPAse_ATP-bd"/>
</dbReference>
<dbReference type="Gene3D" id="3.30.470.20">
    <property type="entry name" value="ATP-grasp fold, B domain"/>
    <property type="match status" value="1"/>
</dbReference>
<evidence type="ECO:0000259" key="17">
    <source>
        <dbReference type="PROSITE" id="PS50979"/>
    </source>
</evidence>
<evidence type="ECO:0000256" key="4">
    <source>
        <dbReference type="ARBA" id="ARBA00022598"/>
    </source>
</evidence>
<dbReference type="Proteomes" id="UP001497525">
    <property type="component" value="Unassembled WGS sequence"/>
</dbReference>
<dbReference type="PROSITE" id="PS50975">
    <property type="entry name" value="ATP_GRASP"/>
    <property type="match status" value="1"/>
</dbReference>
<protein>
    <recommendedName>
        <fullName evidence="22">Acetyl-CoA carboxylase</fullName>
    </recommendedName>
</protein>
<dbReference type="Pfam" id="PF21385">
    <property type="entry name" value="ACCA_BT"/>
    <property type="match status" value="1"/>
</dbReference>
<dbReference type="GO" id="GO:0006633">
    <property type="term" value="P:fatty acid biosynthetic process"/>
    <property type="evidence" value="ECO:0007669"/>
    <property type="project" value="UniProtKB-KW"/>
</dbReference>
<dbReference type="InterPro" id="IPR000089">
    <property type="entry name" value="Biotin_lipoyl"/>
</dbReference>
<dbReference type="Gene3D" id="3.90.226.10">
    <property type="entry name" value="2-enoyl-CoA Hydratase, Chain A, domain 1"/>
    <property type="match status" value="2"/>
</dbReference>
<dbReference type="Pfam" id="PF08326">
    <property type="entry name" value="ACC_central"/>
    <property type="match status" value="3"/>
</dbReference>
<evidence type="ECO:0000313" key="20">
    <source>
        <dbReference type="EMBL" id="CAL5136834.1"/>
    </source>
</evidence>
<dbReference type="SUPFAM" id="SSF52440">
    <property type="entry name" value="PreATP-grasp domain"/>
    <property type="match status" value="1"/>
</dbReference>
<organism evidence="20 21">
    <name type="scientific">Calicophoron daubneyi</name>
    <name type="common">Rumen fluke</name>
    <name type="synonym">Paramphistomum daubneyi</name>
    <dbReference type="NCBI Taxonomy" id="300641"/>
    <lineage>
        <taxon>Eukaryota</taxon>
        <taxon>Metazoa</taxon>
        <taxon>Spiralia</taxon>
        <taxon>Lophotrochozoa</taxon>
        <taxon>Platyhelminthes</taxon>
        <taxon>Trematoda</taxon>
        <taxon>Digenea</taxon>
        <taxon>Plagiorchiida</taxon>
        <taxon>Pronocephalata</taxon>
        <taxon>Paramphistomoidea</taxon>
        <taxon>Paramphistomidae</taxon>
        <taxon>Calicophoron</taxon>
    </lineage>
</organism>
<evidence type="ECO:0000256" key="2">
    <source>
        <dbReference type="ARBA" id="ARBA00004956"/>
    </source>
</evidence>
<gene>
    <name evidence="20" type="ORF">CDAUBV1_LOCUS11134</name>
</gene>
<comment type="pathway">
    <text evidence="2">Lipid metabolism; malonyl-CoA biosynthesis; malonyl-CoA from acetyl-CoA: step 1/1.</text>
</comment>
<dbReference type="InterPro" id="IPR011763">
    <property type="entry name" value="COA_CT_C"/>
</dbReference>
<dbReference type="FunFam" id="3.40.50.20:FF:000005">
    <property type="entry name" value="acetyl-CoA carboxylase isoform X2"/>
    <property type="match status" value="1"/>
</dbReference>
<keyword evidence="3" id="KW-0444">Lipid biosynthesis</keyword>
<dbReference type="PANTHER" id="PTHR45728:SF3">
    <property type="entry name" value="ACETYL-COA CARBOXYLASE"/>
    <property type="match status" value="1"/>
</dbReference>
<dbReference type="InterPro" id="IPR011053">
    <property type="entry name" value="Single_hybrid_motif"/>
</dbReference>
<feature type="compositionally biased region" description="Polar residues" evidence="15">
    <location>
        <begin position="1905"/>
        <end position="1916"/>
    </location>
</feature>
<reference evidence="20" key="1">
    <citation type="submission" date="2024-06" db="EMBL/GenBank/DDBJ databases">
        <authorList>
            <person name="Liu X."/>
            <person name="Lenzi L."/>
            <person name="Haldenby T S."/>
            <person name="Uol C."/>
        </authorList>
    </citation>
    <scope>NUCLEOTIDE SEQUENCE</scope>
</reference>
<keyword evidence="9" id="KW-0275">Fatty acid biosynthesis</keyword>
<evidence type="ECO:0000256" key="5">
    <source>
        <dbReference type="ARBA" id="ARBA00022741"/>
    </source>
</evidence>
<feature type="compositionally biased region" description="Basic and acidic residues" evidence="15">
    <location>
        <begin position="2684"/>
        <end position="2694"/>
    </location>
</feature>
<evidence type="ECO:0000256" key="8">
    <source>
        <dbReference type="ARBA" id="ARBA00023098"/>
    </source>
</evidence>
<dbReference type="InterPro" id="IPR016185">
    <property type="entry name" value="PreATP-grasp_dom_sf"/>
</dbReference>
<dbReference type="GO" id="GO:0004075">
    <property type="term" value="F:biotin carboxylase activity"/>
    <property type="evidence" value="ECO:0007669"/>
    <property type="project" value="UniProtKB-EC"/>
</dbReference>
<name>A0AAV2TKU6_CALDB</name>
<dbReference type="PROSITE" id="PS50980">
    <property type="entry name" value="COA_CT_NTER"/>
    <property type="match status" value="1"/>
</dbReference>
<dbReference type="PROSITE" id="PS50989">
    <property type="entry name" value="COA_CT_CTER"/>
    <property type="match status" value="1"/>
</dbReference>
<keyword evidence="8" id="KW-0443">Lipid metabolism</keyword>
<evidence type="ECO:0000256" key="13">
    <source>
        <dbReference type="ARBA" id="ARBA00048600"/>
    </source>
</evidence>
<feature type="region of interest" description="Disordered" evidence="15">
    <location>
        <begin position="1"/>
        <end position="38"/>
    </location>
</feature>
<dbReference type="InterPro" id="IPR005481">
    <property type="entry name" value="BC-like_N"/>
</dbReference>
<dbReference type="SUPFAM" id="SSF52096">
    <property type="entry name" value="ClpP/crotonase"/>
    <property type="match status" value="2"/>
</dbReference>
<keyword evidence="11" id="KW-0511">Multifunctional enzyme</keyword>
<dbReference type="InterPro" id="IPR049074">
    <property type="entry name" value="ACCA_BT"/>
</dbReference>
<feature type="domain" description="CoA carboxyltransferase N-terminal" evidence="18">
    <location>
        <begin position="1918"/>
        <end position="2254"/>
    </location>
</feature>
<sequence>MDGESDANSHVWSSNSSQMSQSTASCPDNPDPTQRDPLEKKTKHYLSLDEFVSKSGGTRVIEKILIANNGIAAVKCMRSLRKWAYATFHNADALVFVCMATPEDIHANAEYIKMANKTVMVPGGSNPNNYANVELILQTAVTNGVDAVWAGWGHASENPQLPEVLAKNNIAFLGPSHYAMWALGDKVAATILAQSADVPTLPWSGSNLRITLPEDAESPEPDVGPQNCDNDCHQGGDSLSAADKNGKLNGKHNGSDSNAQIQFYLDRTPTANKTKQPRAWAAPTTLISEDLYYRGCVTDFRSCQICAERIGYPVMIKAAEGGGGKGIRKVTSASELARYFPQVQSEVPGSPIFLMKCAQKARHLEVQLLADQYGQAISLFGRDCSIQRRHQKIIEEAPIVVAPKATIEAMERAAVRLSKLVGYVSAGTVEYLYDPSSDQFYFLELNPRLQVEHPCTEVVAEVNLPACQLQIAMGIPLHRIKDIRELYKVPVYSDSPIEFDALETIRRPPSCYVIAARITSEDPDEGFKPRPGDVQELNFKSSQCVWGYFSVGSAGGIHEFADSQFGHCFSAAESREQARENLVLALKELSIRGDFRTTVEYLIKIMESDAFMNHQIDTDWLDMRITQKDQVEKPDLLLGVVCTALHIADRRLRQLIRNYELHLERGQFLPSNTLTNCADVVLVSDFTKFVVKVLRTGPSSFHIISNNSLLGVEVYRMSADGLLICHELASYMTYCHEDSQGYRTVINNRTMAFAKETDPSVLRSHSNGKLLQFTVADGDHVCENEVYALIEVMKLVLELRVPASGRITLKRIPGAVLEPGAELACLQLDDPTQLKSLELYKGPLILPRGSHASTQCVPPNRQSELGVNESLPTYLSAFDSVNLYGKKHNSVVSFQTKDSDTHTPSPTGFVPLPGTTESPTFGLHSGLSHHSQSTSSLIGPCGRKLHHNFCRVLASLEQVLLGYALPMPFFTPWLRQNLEQLMTFLHDPHLPLLELQETIAHLAGRLPPTMERALRALAKLYAGQVTSVMANFPSSHIIRLVETHLTEIRRGTHFNSQNVDGALSSSADSQDPEVIKFEQTVQRLVDLAERYKNGLRGHTIHVLSQLLLGYVVVERHFQHGQYDTCTRQLLARCHNGANWNSDPLGVGYTCEAPESSIDEDEDDVDEGAKISASRVSPALQSLIQPRTVGDIVAVVFSHGQLEAKNALIIGLIDMLTERRELSMACDLKDSLKAITELSATGNSKVSLSARHLLISMQTPPYEVRRNQVESVFLSAVDTFGQQFHPECLSKLITAETVVFDILTDFFYHPNPTVASAALEVYIRRSYAVCELTSIQHVQLPSGASFLPFRFTLPQAQLLVDGHDRPHTGMGSDLNFSAKEQADESSTNMCECPSEAFTYQLSEESPNLKESMGLKRKGPNAKPYVMHDRSRSLAQASFDCIERSALCRGLTATSSTLAAVHERIGGMAAFNSLEELEEAFDEIIDAFAAACTEAKTVHSSLSEPSLFNFGRGPFMYALSQKPSDPTDTLQSSSYQTNSLADEPVHILNIALRHSEVWSETRSLFDGPLFHQSSGPFNSYPKGQRMDACQGAPSICETDDINRLETFCCRHITRLRSLGIGRITFLIVKNRQFPKYYTFRARDNYHEDRVYRHLEPALAFQLELNRMRNYELERLPTVNRRMHLYLGKGKILMGKAAKDYRFFLRCIIRHADLSSREACLEFLQSETERTLLEAMDALELAQTHPDACHTMGNHIFLNFLPTLLLDDIGHLKCTIRKTVLRYARRILRLRVSQAEIKMCVRFRPSEPAVPIRIALQDEQAYALGLNIYKEVLDPSSGELLLWSIGLPRGPLHGQPAGPPHENKDYLQIKRYQARKFNTTYVYDYPKLVLQALMAIWKIYRPESELTGNPSPHLFSSRNGDGIRHEEGRSHSERKKLSPTLKEECAETVDPFKHQPRVQYPSLSSIDDLDDEFVLSCTELAVGDDSELHPIQRTPGSNTVGMVVWHMVLRTPDTPSGRSVIVIANDATCKAGSFGPAEDLTFHRGSQLARQLGVPRIYLASNTGARIGVAEDVKALFRVAWVDPAHPAKGYNYLYLSSDDYEQLKECEAVNCEKIEVDGEIRYKIVDIVGKEHDMSVENLRGSAMIAGETSLAYDDIFTITIVTNRAIGIGAYLARLGQRVIQVKNSHIILTGAMALNKLLGREVYTSNSQLGGVQVMANNGVSHLVAADELLALQQALEWLTFIPSCRGRLCPLLYRPVPINMLDESINLLNNSKCPEFINLGYIPFDPIDRPVVYEPCRDRPNDDPRWMFTGVHGSHLNVVGESAVKRPVIPSIYSPAPSSNRPKSDGWLSGFFDWGTWKETLAAWAAGVVVGRARLGGIPCGVITSETRSVTFRVPADPANLSTEAQVVNQAGQVWYPDSAYKTAQAIADFAREKLPLIIFANWRGFSGGMKDMYDQVLKFGSMIIDALCRYPLPVFVYLPPQSQLRGGAWVVVDPAINPDRIEMYADPVSCRAGVLEPEGTVEIKYRKADLIKTMLRLDDQCRRLVEEINRLQTGGPASNDLGPTDPTLSIKDRIRRLQSSLETRQKKLIPLYQQVACTFADLHDTPGRLLTRHLVHGLIPWSQSRTFFYYRLRRRLLEMQATRLINDILPSTWAEDCDLLNYLKNSSTFTTMYPNSAPTVENADKSGTETADRITSPSDVSNGDPVVSSIGKKGCHSNRKLPDNSPFAFTPDEIAKEVPRLAICKNPELHQVLSLLRKWFIHNKLEEMKLKKCSPVHNGKGESQRTGSNKKSEHRMTYLGKMSTQNPVSAPGVQDEPKSDWHTMCEQWENDDLTVGDWLTRQFRLTSPLIPVPIQANLMFWSEVQPATSDLADENNQPDTFVKQEIEAIKKHCILSKLRETLAHSRNKPEELANMLSEVLPPGVCTRLAELLEGRLNVVPVTDSPINVPANATQ</sequence>
<feature type="compositionally biased region" description="Low complexity" evidence="15">
    <location>
        <begin position="1"/>
        <end position="25"/>
    </location>
</feature>
<feature type="region of interest" description="Disordered" evidence="15">
    <location>
        <begin position="1905"/>
        <end position="1938"/>
    </location>
</feature>
<dbReference type="SMART" id="SM00878">
    <property type="entry name" value="Biotin_carb_C"/>
    <property type="match status" value="1"/>
</dbReference>
<keyword evidence="10" id="KW-0092">Biotin</keyword>
<evidence type="ECO:0000313" key="21">
    <source>
        <dbReference type="Proteomes" id="UP001497525"/>
    </source>
</evidence>
<dbReference type="Pfam" id="PF00364">
    <property type="entry name" value="Biotin_lipoyl"/>
    <property type="match status" value="1"/>
</dbReference>